<feature type="region of interest" description="Disordered" evidence="1">
    <location>
        <begin position="93"/>
        <end position="177"/>
    </location>
</feature>
<keyword evidence="4" id="KW-1185">Reference proteome</keyword>
<dbReference type="OrthoDB" id="8121168at2759"/>
<evidence type="ECO:0000256" key="2">
    <source>
        <dbReference type="SAM" id="SignalP"/>
    </source>
</evidence>
<feature type="compositionally biased region" description="Acidic residues" evidence="1">
    <location>
        <begin position="223"/>
        <end position="240"/>
    </location>
</feature>
<evidence type="ECO:0000313" key="4">
    <source>
        <dbReference type="Proteomes" id="UP000007755"/>
    </source>
</evidence>
<keyword evidence="2" id="KW-0732">Signal</keyword>
<feature type="region of interest" description="Disordered" evidence="1">
    <location>
        <begin position="191"/>
        <end position="245"/>
    </location>
</feature>
<evidence type="ECO:0000313" key="3">
    <source>
        <dbReference type="EMBL" id="EGI57468.1"/>
    </source>
</evidence>
<feature type="compositionally biased region" description="Low complexity" evidence="1">
    <location>
        <begin position="111"/>
        <end position="122"/>
    </location>
</feature>
<name>F4X7Y2_ACREC</name>
<sequence length="645" mass="71353">MVNYISFVLIAMASVAIAESRVIPTEPISVTLDTYGNPVMFLREKRTAVRPYPHRTMMFTGYYRPIRRTNNSGQATGVFAQGNAVSGEAFFGGMHTPHLKGGPEPIEESEVSSAEAQAAPAPEEQEREFHHHRNEVHRHEEEQHHEHRHDEEEQLHPDDPHYHQDSYHHHQDSLTPQGHHELEQIPLTTEIAQPTEKPFTATEASRPKMHHSKKTHKTPVTIADDDDDDEDEVDEEDDEPVVPFVPFKGNRRRQKYPHLNNFFPMVFSFPRLATRAGSSGSVPGAITAIANSYSTGKGGVASSVATAYGGSPTGLPGRFSHRHLALNILTCAISIRMSRILLFVALLVAIAVALPAPQLQDLQWIIRTAESEPRFKRTAYGGYGGGYGHGFGGSGGFQGHHGHHHGYGGHRGFGHHGGYGGCRGCGGYGGYGGGFANSAANAGSISTPFGSGSFATSFANSGYANNRKMKMKFFVIIFAAFAIEAQCRSLTFSNVREADETISVNTPEQLKELTVAYEIQFLKQLSSIIEQLVQEQSRVMHDKPNNTDSILQALNNANNIKDLINTVKEIDTVYQDEEITDEHVRIKRAATSEEWMTNMLIDIQRQVVHIRKCLDKLCKKHHPTSTTILEVNSDVDISPVDQSNK</sequence>
<feature type="compositionally biased region" description="Basic and acidic residues" evidence="1">
    <location>
        <begin position="137"/>
        <end position="177"/>
    </location>
</feature>
<feature type="compositionally biased region" description="Basic residues" evidence="1">
    <location>
        <begin position="207"/>
        <end position="217"/>
    </location>
</feature>
<feature type="signal peptide" evidence="2">
    <location>
        <begin position="1"/>
        <end position="18"/>
    </location>
</feature>
<accession>F4X7Y2</accession>
<dbReference type="EMBL" id="GL888900">
    <property type="protein sequence ID" value="EGI57468.1"/>
    <property type="molecule type" value="Genomic_DNA"/>
</dbReference>
<dbReference type="eggNOG" id="ENOG502TBPX">
    <property type="taxonomic scope" value="Eukaryota"/>
</dbReference>
<dbReference type="InParanoid" id="F4X7Y2"/>
<gene>
    <name evidence="3" type="ORF">G5I_14537</name>
</gene>
<feature type="chain" id="PRO_5003319366" evidence="2">
    <location>
        <begin position="19"/>
        <end position="645"/>
    </location>
</feature>
<organism evidence="4">
    <name type="scientific">Acromyrmex echinatior</name>
    <name type="common">Panamanian leafcutter ant</name>
    <name type="synonym">Acromyrmex octospinosus echinatior</name>
    <dbReference type="NCBI Taxonomy" id="103372"/>
    <lineage>
        <taxon>Eukaryota</taxon>
        <taxon>Metazoa</taxon>
        <taxon>Ecdysozoa</taxon>
        <taxon>Arthropoda</taxon>
        <taxon>Hexapoda</taxon>
        <taxon>Insecta</taxon>
        <taxon>Pterygota</taxon>
        <taxon>Neoptera</taxon>
        <taxon>Endopterygota</taxon>
        <taxon>Hymenoptera</taxon>
        <taxon>Apocrita</taxon>
        <taxon>Aculeata</taxon>
        <taxon>Formicoidea</taxon>
        <taxon>Formicidae</taxon>
        <taxon>Myrmicinae</taxon>
        <taxon>Acromyrmex</taxon>
    </lineage>
</organism>
<reference evidence="3" key="1">
    <citation type="submission" date="2011-02" db="EMBL/GenBank/DDBJ databases">
        <title>The genome of the leaf-cutting ant Acromyrmex echinatior suggests key adaptations to social evolution and fungus farming.</title>
        <authorList>
            <person name="Nygaard S."/>
            <person name="Zhang G."/>
        </authorList>
    </citation>
    <scope>NUCLEOTIDE SEQUENCE</scope>
</reference>
<dbReference type="AlphaFoldDB" id="F4X7Y2"/>
<dbReference type="Proteomes" id="UP000007755">
    <property type="component" value="Unassembled WGS sequence"/>
</dbReference>
<evidence type="ECO:0000256" key="1">
    <source>
        <dbReference type="SAM" id="MobiDB-lite"/>
    </source>
</evidence>
<proteinExistence type="predicted"/>
<protein>
    <submittedName>
        <fullName evidence="3">Uncharacterized protein</fullName>
    </submittedName>
</protein>
<dbReference type="STRING" id="103372.F4X7Y2"/>